<keyword evidence="4" id="KW-1185">Reference proteome</keyword>
<name>A0A9P7MG58_9HYPO</name>
<keyword evidence="1" id="KW-0472">Membrane</keyword>
<organism evidence="3 4">
    <name type="scientific">Claviceps pazoutovae</name>
    <dbReference type="NCBI Taxonomy" id="1649127"/>
    <lineage>
        <taxon>Eukaryota</taxon>
        <taxon>Fungi</taxon>
        <taxon>Dikarya</taxon>
        <taxon>Ascomycota</taxon>
        <taxon>Pezizomycotina</taxon>
        <taxon>Sordariomycetes</taxon>
        <taxon>Hypocreomycetidae</taxon>
        <taxon>Hypocreales</taxon>
        <taxon>Clavicipitaceae</taxon>
        <taxon>Claviceps</taxon>
    </lineage>
</organism>
<sequence>MKFLLPLFCLTALSSALPTWRQGPIMSDDDTLMERRDLYKVEIVHSAFPNTIITKVTKVASNARGYLASSFKGAVVDGNGDVMTILYSKNNPIPVAIGRMTRHGHRGRHNPHRISLLGFRNRLALFLLAFAVVLTVAGSYLRKIYVASSRRTLDQINSEAAFPEKGSLGDLKKDDTIEL</sequence>
<dbReference type="EMBL" id="SRPO01000053">
    <property type="protein sequence ID" value="KAG5944584.1"/>
    <property type="molecule type" value="Genomic_DNA"/>
</dbReference>
<evidence type="ECO:0000313" key="3">
    <source>
        <dbReference type="EMBL" id="KAG5944584.1"/>
    </source>
</evidence>
<evidence type="ECO:0000256" key="2">
    <source>
        <dbReference type="SAM" id="SignalP"/>
    </source>
</evidence>
<comment type="caution">
    <text evidence="3">The sequence shown here is derived from an EMBL/GenBank/DDBJ whole genome shotgun (WGS) entry which is preliminary data.</text>
</comment>
<dbReference type="OrthoDB" id="4957042at2759"/>
<accession>A0A9P7MG58</accession>
<feature type="chain" id="PRO_5040332936" evidence="2">
    <location>
        <begin position="17"/>
        <end position="179"/>
    </location>
</feature>
<protein>
    <submittedName>
        <fullName evidence="3">Uncharacterized protein</fullName>
    </submittedName>
</protein>
<evidence type="ECO:0000313" key="4">
    <source>
        <dbReference type="Proteomes" id="UP000706124"/>
    </source>
</evidence>
<evidence type="ECO:0000256" key="1">
    <source>
        <dbReference type="SAM" id="Phobius"/>
    </source>
</evidence>
<feature type="transmembrane region" description="Helical" evidence="1">
    <location>
        <begin position="123"/>
        <end position="141"/>
    </location>
</feature>
<dbReference type="AlphaFoldDB" id="A0A9P7MG58"/>
<feature type="signal peptide" evidence="2">
    <location>
        <begin position="1"/>
        <end position="16"/>
    </location>
</feature>
<keyword evidence="1" id="KW-1133">Transmembrane helix</keyword>
<proteinExistence type="predicted"/>
<dbReference type="Proteomes" id="UP000706124">
    <property type="component" value="Unassembled WGS sequence"/>
</dbReference>
<gene>
    <name evidence="3" type="ORF">E4U60_005852</name>
</gene>
<reference evidence="3 4" key="1">
    <citation type="journal article" date="2020" name="bioRxiv">
        <title>Whole genome comparisons of ergot fungi reveals the divergence and evolution of species within the genus Claviceps are the result of varying mechanisms driving genome evolution and host range expansion.</title>
        <authorList>
            <person name="Wyka S.A."/>
            <person name="Mondo S.J."/>
            <person name="Liu M."/>
            <person name="Dettman J."/>
            <person name="Nalam V."/>
            <person name="Broders K.D."/>
        </authorList>
    </citation>
    <scope>NUCLEOTIDE SEQUENCE [LARGE SCALE GENOMIC DNA]</scope>
    <source>
        <strain evidence="3 4">CCC 1485</strain>
    </source>
</reference>
<keyword evidence="2" id="KW-0732">Signal</keyword>
<keyword evidence="1" id="KW-0812">Transmembrane</keyword>